<protein>
    <submittedName>
        <fullName evidence="4">Response regulator</fullName>
    </submittedName>
</protein>
<keyword evidence="5" id="KW-1185">Reference proteome</keyword>
<gene>
    <name evidence="4" type="ORF">DCO56_05620</name>
</gene>
<dbReference type="InterPro" id="IPR050595">
    <property type="entry name" value="Bact_response_regulator"/>
</dbReference>
<dbReference type="RefSeq" id="WP_108632712.1">
    <property type="nucleotide sequence ID" value="NZ_DAMCKI010000029.1"/>
</dbReference>
<dbReference type="SUPFAM" id="SSF52172">
    <property type="entry name" value="CheY-like"/>
    <property type="match status" value="1"/>
</dbReference>
<evidence type="ECO:0000256" key="2">
    <source>
        <dbReference type="PROSITE-ProRule" id="PRU00169"/>
    </source>
</evidence>
<dbReference type="InterPro" id="IPR011006">
    <property type="entry name" value="CheY-like_superfamily"/>
</dbReference>
<dbReference type="SMART" id="SM00448">
    <property type="entry name" value="REC"/>
    <property type="match status" value="1"/>
</dbReference>
<feature type="domain" description="Response regulatory" evidence="3">
    <location>
        <begin position="7"/>
        <end position="123"/>
    </location>
</feature>
<organism evidence="4 5">
    <name type="scientific">Sphingobacterium athyrii</name>
    <dbReference type="NCBI Taxonomy" id="2152717"/>
    <lineage>
        <taxon>Bacteria</taxon>
        <taxon>Pseudomonadati</taxon>
        <taxon>Bacteroidota</taxon>
        <taxon>Sphingobacteriia</taxon>
        <taxon>Sphingobacteriales</taxon>
        <taxon>Sphingobacteriaceae</taxon>
        <taxon>Sphingobacterium</taxon>
    </lineage>
</organism>
<feature type="modified residue" description="4-aspartylphosphate" evidence="2">
    <location>
        <position position="56"/>
    </location>
</feature>
<dbReference type="Gene3D" id="3.40.50.2300">
    <property type="match status" value="1"/>
</dbReference>
<accession>A0A363P097</accession>
<dbReference type="AlphaFoldDB" id="A0A363P097"/>
<dbReference type="PROSITE" id="PS50110">
    <property type="entry name" value="RESPONSE_REGULATORY"/>
    <property type="match status" value="1"/>
</dbReference>
<dbReference type="Pfam" id="PF00072">
    <property type="entry name" value="Response_reg"/>
    <property type="match status" value="1"/>
</dbReference>
<evidence type="ECO:0000313" key="4">
    <source>
        <dbReference type="EMBL" id="PUV26420.1"/>
    </source>
</evidence>
<keyword evidence="1 2" id="KW-0597">Phosphoprotein</keyword>
<dbReference type="GO" id="GO:0000160">
    <property type="term" value="P:phosphorelay signal transduction system"/>
    <property type="evidence" value="ECO:0007669"/>
    <property type="project" value="InterPro"/>
</dbReference>
<comment type="caution">
    <text evidence="4">The sequence shown here is derived from an EMBL/GenBank/DDBJ whole genome shotgun (WGS) entry which is preliminary data.</text>
</comment>
<dbReference type="InterPro" id="IPR001789">
    <property type="entry name" value="Sig_transdc_resp-reg_receiver"/>
</dbReference>
<evidence type="ECO:0000259" key="3">
    <source>
        <dbReference type="PROSITE" id="PS50110"/>
    </source>
</evidence>
<proteinExistence type="predicted"/>
<dbReference type="OrthoDB" id="677887at2"/>
<dbReference type="EMBL" id="QCXX01000001">
    <property type="protein sequence ID" value="PUV26420.1"/>
    <property type="molecule type" value="Genomic_DNA"/>
</dbReference>
<dbReference type="PANTHER" id="PTHR44591:SF3">
    <property type="entry name" value="RESPONSE REGULATORY DOMAIN-CONTAINING PROTEIN"/>
    <property type="match status" value="1"/>
</dbReference>
<evidence type="ECO:0000256" key="1">
    <source>
        <dbReference type="ARBA" id="ARBA00022553"/>
    </source>
</evidence>
<reference evidence="4 5" key="1">
    <citation type="submission" date="2018-04" db="EMBL/GenBank/DDBJ databases">
        <title>Sphingobacterium sp. M46 Genome.</title>
        <authorList>
            <person name="Cheng J."/>
            <person name="Li Y."/>
        </authorList>
    </citation>
    <scope>NUCLEOTIDE SEQUENCE [LARGE SCALE GENOMIC DNA]</scope>
    <source>
        <strain evidence="4 5">M46</strain>
    </source>
</reference>
<sequence>MWDKKKRILVVEDNEILLGTMQFVLLREGYDLLLAKSGKEALTLVSDESIDLVITDLALPFANGFEIIDRIRKSNTNNQVPVIIISGYHDDNSIVEGFEVGANDYMKKPISPTELISRVRLRIGHA</sequence>
<dbReference type="PANTHER" id="PTHR44591">
    <property type="entry name" value="STRESS RESPONSE REGULATOR PROTEIN 1"/>
    <property type="match status" value="1"/>
</dbReference>
<evidence type="ECO:0000313" key="5">
    <source>
        <dbReference type="Proteomes" id="UP000250831"/>
    </source>
</evidence>
<dbReference type="CDD" id="cd00156">
    <property type="entry name" value="REC"/>
    <property type="match status" value="1"/>
</dbReference>
<name>A0A363P097_9SPHI</name>
<dbReference type="Proteomes" id="UP000250831">
    <property type="component" value="Unassembled WGS sequence"/>
</dbReference>